<evidence type="ECO:0000313" key="11">
    <source>
        <dbReference type="Proteomes" id="UP001549799"/>
    </source>
</evidence>
<evidence type="ECO:0000313" key="10">
    <source>
        <dbReference type="EMBL" id="MET6990699.1"/>
    </source>
</evidence>
<dbReference type="Gene3D" id="3.30.70.2740">
    <property type="match status" value="1"/>
</dbReference>
<comment type="caution">
    <text evidence="10">The sequence shown here is derived from an EMBL/GenBank/DDBJ whole genome shotgun (WGS) entry which is preliminary data.</text>
</comment>
<keyword evidence="6" id="KW-0408">Iron</keyword>
<dbReference type="Pfam" id="PF01565">
    <property type="entry name" value="FAD_binding_4"/>
    <property type="match status" value="1"/>
</dbReference>
<dbReference type="PROSITE" id="PS51387">
    <property type="entry name" value="FAD_PCMH"/>
    <property type="match status" value="1"/>
</dbReference>
<dbReference type="Gene3D" id="3.30.465.10">
    <property type="match status" value="1"/>
</dbReference>
<comment type="cofactor">
    <cofactor evidence="1">
        <name>FAD</name>
        <dbReference type="ChEBI" id="CHEBI:57692"/>
    </cofactor>
</comment>
<dbReference type="InterPro" id="IPR004113">
    <property type="entry name" value="FAD-bd_oxidored_4_C"/>
</dbReference>
<dbReference type="InterPro" id="IPR016171">
    <property type="entry name" value="Vanillyl_alc_oxidase_C-sub2"/>
</dbReference>
<dbReference type="Proteomes" id="UP001549799">
    <property type="component" value="Unassembled WGS sequence"/>
</dbReference>
<evidence type="ECO:0000256" key="3">
    <source>
        <dbReference type="ARBA" id="ARBA00022723"/>
    </source>
</evidence>
<evidence type="ECO:0000259" key="8">
    <source>
        <dbReference type="PROSITE" id="PS51379"/>
    </source>
</evidence>
<dbReference type="InterPro" id="IPR006094">
    <property type="entry name" value="Oxid_FAD_bind_N"/>
</dbReference>
<dbReference type="Pfam" id="PF02913">
    <property type="entry name" value="FAD-oxidase_C"/>
    <property type="match status" value="1"/>
</dbReference>
<reference evidence="10 11" key="1">
    <citation type="submission" date="2024-07" db="EMBL/GenBank/DDBJ databases">
        <title>The genome sequence of type strain Sediminicola arcticus GDMCC 1.2805.</title>
        <authorList>
            <person name="Liu Y."/>
        </authorList>
    </citation>
    <scope>NUCLEOTIDE SEQUENCE [LARGE SCALE GENOMIC DNA]</scope>
    <source>
        <strain evidence="10 11">GDMCC 1.2805</strain>
    </source>
</reference>
<evidence type="ECO:0000256" key="6">
    <source>
        <dbReference type="ARBA" id="ARBA00023004"/>
    </source>
</evidence>
<dbReference type="SUPFAM" id="SSF55103">
    <property type="entry name" value="FAD-linked oxidases, C-terminal domain"/>
    <property type="match status" value="1"/>
</dbReference>
<protein>
    <submittedName>
        <fullName evidence="10">FAD-linked oxidase C-terminal domain-containing protein</fullName>
    </submittedName>
</protein>
<dbReference type="InterPro" id="IPR016169">
    <property type="entry name" value="FAD-bd_PCMH_sub2"/>
</dbReference>
<feature type="domain" description="4Fe-4S ferredoxin-type" evidence="8">
    <location>
        <begin position="616"/>
        <end position="647"/>
    </location>
</feature>
<feature type="domain" description="FAD-binding PCMH-type" evidence="9">
    <location>
        <begin position="34"/>
        <end position="273"/>
    </location>
</feature>
<accession>A0ABV2SU59</accession>
<keyword evidence="5" id="KW-0560">Oxidoreductase</keyword>
<keyword evidence="2" id="KW-0285">Flavoprotein</keyword>
<dbReference type="InterPro" id="IPR016166">
    <property type="entry name" value="FAD-bd_PCMH"/>
</dbReference>
<evidence type="ECO:0000256" key="4">
    <source>
        <dbReference type="ARBA" id="ARBA00022827"/>
    </source>
</evidence>
<dbReference type="PANTHER" id="PTHR11748:SF119">
    <property type="entry name" value="D-2-HYDROXYGLUTARATE DEHYDROGENASE"/>
    <property type="match status" value="1"/>
</dbReference>
<dbReference type="InterPro" id="IPR017900">
    <property type="entry name" value="4Fe4S_Fe_S_CS"/>
</dbReference>
<organism evidence="10 11">
    <name type="scientific">Sediminicola arcticus</name>
    <dbReference type="NCBI Taxonomy" id="1574308"/>
    <lineage>
        <taxon>Bacteria</taxon>
        <taxon>Pseudomonadati</taxon>
        <taxon>Bacteroidota</taxon>
        <taxon>Flavobacteriia</taxon>
        <taxon>Flavobacteriales</taxon>
        <taxon>Flavobacteriaceae</taxon>
        <taxon>Sediminicola</taxon>
    </lineage>
</organism>
<evidence type="ECO:0000256" key="5">
    <source>
        <dbReference type="ARBA" id="ARBA00023002"/>
    </source>
</evidence>
<dbReference type="RefSeq" id="WP_354615093.1">
    <property type="nucleotide sequence ID" value="NZ_JBEXAE010000003.1"/>
</dbReference>
<keyword evidence="7" id="KW-0411">Iron-sulfur</keyword>
<dbReference type="PROSITE" id="PS00198">
    <property type="entry name" value="4FE4S_FER_1"/>
    <property type="match status" value="1"/>
</dbReference>
<proteinExistence type="predicted"/>
<keyword evidence="3" id="KW-0479">Metal-binding</keyword>
<dbReference type="InterPro" id="IPR036318">
    <property type="entry name" value="FAD-bd_PCMH-like_sf"/>
</dbReference>
<dbReference type="SUPFAM" id="SSF46548">
    <property type="entry name" value="alpha-helical ferredoxin"/>
    <property type="match status" value="1"/>
</dbReference>
<gene>
    <name evidence="10" type="ORF">ABXZ36_08555</name>
</gene>
<dbReference type="InterPro" id="IPR017896">
    <property type="entry name" value="4Fe4S_Fe-S-bd"/>
</dbReference>
<evidence type="ECO:0000256" key="1">
    <source>
        <dbReference type="ARBA" id="ARBA00001974"/>
    </source>
</evidence>
<keyword evidence="4" id="KW-0274">FAD</keyword>
<dbReference type="SUPFAM" id="SSF56176">
    <property type="entry name" value="FAD-binding/transporter-associated domain-like"/>
    <property type="match status" value="1"/>
</dbReference>
<dbReference type="EMBL" id="JBEXAE010000003">
    <property type="protein sequence ID" value="MET6990699.1"/>
    <property type="molecule type" value="Genomic_DNA"/>
</dbReference>
<sequence length="970" mass="107234">MDNNLLLKLKSTLEGEMQWDTLTTALYSTDASVYRKIPLAVIFPKTVEDIRKVIHFADQHRIGIIPRTAGTSLAGQCVGDGIVVDVSKNFTNILHLDEAKRQVTVEPGVIRDELNLFLAPYGLFFGPNTSTSNRCMIGGMVGNNSSGTTSIQQGVTRDKVVSMKTILADGSNAEFSAISRENFTKKMTLDSLEGSVYSNLFRELSDSAIQKEILEEFPKPSIHRRNTGYAVDEILKSNVFTDADEDINLCKLLSGSEGTLAFTTEITLELDVLPPKIAAMVITHYRTLEDCLKDVVPVMGHNLHSCEMMDKVILDCTKSNRAQLANRFFIEGDPAGVLMLELRSDTEEDLDAQVSKLLATIELSGLSYSNAILRGGDTNKAAELRKAGLGLLGNMVGDRKAVACIEDTAVALEDLKNFIGEFSQIMKGYKQNAVYYAHAGAGELHLRPILNLKKSEDVSLFRAITTDVAKLTKKYKGSFSGEHGDGIVRAEFIPIMIGMNNYQLLKRIKSYFDPKGIFNPGKIVDAYPMDESLRYEIDRKEPEIKTLLDFSDSEGILKAVEKCNGSGDCRKTHHVAGAMCPSYHATKNEKDTTRGRANALREFLTNPGASNHFDSEELKEVFDLCLSCKACSSECPSNVDIATLKTEFLYQYQETNGYPLRGKLFAYNTQLNKLGSKMAGLTNAVYESKILSSFIKKTAGVAKERSLPKVSSFDFNKYLQHIKKEISPSKSKVVLYIDEFTNYLDTELGSDAIEVLILLGYDVELFFGESGRTYISKGFLKQAKKLALANIENLKVFADRGVPVLGLEPSAILTFRDEYKRFGGDKKTVDAIGANSFLIEEFLAMEIQKGVLTSAQFTKESRTVKIHNHCHQKALSNQKVTFDILNLPENYTVSIISSGCCGMAGSFGYEKEHYAVSMQIGELKLFPAVRKSNEDVIIAANGTSCRHQIYDGTKRTALHPITILKGALVN</sequence>
<dbReference type="InterPro" id="IPR016164">
    <property type="entry name" value="FAD-linked_Oxase-like_C"/>
</dbReference>
<evidence type="ECO:0000259" key="9">
    <source>
        <dbReference type="PROSITE" id="PS51387"/>
    </source>
</evidence>
<dbReference type="PROSITE" id="PS51379">
    <property type="entry name" value="4FE4S_FER_2"/>
    <property type="match status" value="1"/>
</dbReference>
<name>A0ABV2SU59_9FLAO</name>
<dbReference type="Pfam" id="PF13534">
    <property type="entry name" value="Fer4_17"/>
    <property type="match status" value="1"/>
</dbReference>
<keyword evidence="11" id="KW-1185">Reference proteome</keyword>
<evidence type="ECO:0000256" key="2">
    <source>
        <dbReference type="ARBA" id="ARBA00022630"/>
    </source>
</evidence>
<evidence type="ECO:0000256" key="7">
    <source>
        <dbReference type="ARBA" id="ARBA00023014"/>
    </source>
</evidence>
<dbReference type="Gene3D" id="1.10.45.10">
    <property type="entry name" value="Vanillyl-alcohol Oxidase, Chain A, domain 4"/>
    <property type="match status" value="1"/>
</dbReference>
<dbReference type="PANTHER" id="PTHR11748">
    <property type="entry name" value="D-LACTATE DEHYDROGENASE"/>
    <property type="match status" value="1"/>
</dbReference>